<dbReference type="EMBL" id="AMSG01000009">
    <property type="protein sequence ID" value="EKF55205.1"/>
    <property type="molecule type" value="Genomic_DNA"/>
</dbReference>
<evidence type="ECO:0000313" key="2">
    <source>
        <dbReference type="EMBL" id="EKF55205.1"/>
    </source>
</evidence>
<keyword evidence="1" id="KW-0472">Membrane</keyword>
<protein>
    <submittedName>
        <fullName evidence="2">Uncharacterized protein</fullName>
    </submittedName>
</protein>
<dbReference type="RefSeq" id="WP_008991489.1">
    <property type="nucleotide sequence ID" value="NZ_AMSG01000009.1"/>
</dbReference>
<comment type="caution">
    <text evidence="2">The sequence shown here is derived from an EMBL/GenBank/DDBJ whole genome shotgun (WGS) entry which is preliminary data.</text>
</comment>
<gene>
    <name evidence="2" type="ORF">I215_08171</name>
</gene>
<dbReference type="OrthoDB" id="1340494at2"/>
<organism evidence="2 3">
    <name type="scientific">Galbibacter marinus</name>
    <dbReference type="NCBI Taxonomy" id="555500"/>
    <lineage>
        <taxon>Bacteria</taxon>
        <taxon>Pseudomonadati</taxon>
        <taxon>Bacteroidota</taxon>
        <taxon>Flavobacteriia</taxon>
        <taxon>Flavobacteriales</taxon>
        <taxon>Flavobacteriaceae</taxon>
        <taxon>Galbibacter</taxon>
    </lineage>
</organism>
<dbReference type="Proteomes" id="UP000007364">
    <property type="component" value="Unassembled WGS sequence"/>
</dbReference>
<evidence type="ECO:0000256" key="1">
    <source>
        <dbReference type="SAM" id="Phobius"/>
    </source>
</evidence>
<dbReference type="AlphaFoldDB" id="K2PRN1"/>
<sequence length="234" mass="27258">MDPRIKYLIKEIFKKAKEESGQTSVYACCKHLENRFREDFKCHEGTSSRSFARLHQKYVEESQRENSTPKPGLLDAMSQYLGYSDYRSFLLEDKPISFNGFINRLTKISVSERTLIGILILIICLMLSYTIFMNNPSGPPPPECMIWKITHFEIISCELSFNIDKAGEIIGFDEKLYENMKMIPKSEVRVGSSYYYKVDRDSLQFFSWYGLHPVNGEDLKPVTNYIMDKYIGNQ</sequence>
<accession>K2PRN1</accession>
<name>K2PRN1_9FLAO</name>
<keyword evidence="3" id="KW-1185">Reference proteome</keyword>
<keyword evidence="1" id="KW-1133">Transmembrane helix</keyword>
<feature type="transmembrane region" description="Helical" evidence="1">
    <location>
        <begin position="114"/>
        <end position="132"/>
    </location>
</feature>
<keyword evidence="1" id="KW-0812">Transmembrane</keyword>
<proteinExistence type="predicted"/>
<reference evidence="2 3" key="1">
    <citation type="journal article" date="2012" name="J. Bacteriol.">
        <title>Genome Sequence of Galbibacter marinum Type Strain ck-I2-15.</title>
        <authorList>
            <person name="Lai Q."/>
            <person name="Li C."/>
            <person name="Shao Z."/>
        </authorList>
    </citation>
    <scope>NUCLEOTIDE SEQUENCE [LARGE SCALE GENOMIC DNA]</scope>
    <source>
        <strain evidence="3">ck-I2-15</strain>
    </source>
</reference>
<evidence type="ECO:0000313" key="3">
    <source>
        <dbReference type="Proteomes" id="UP000007364"/>
    </source>
</evidence>